<protein>
    <submittedName>
        <fullName evidence="2">Sulfonate ABC transporter substrate-binding protein</fullName>
    </submittedName>
</protein>
<organism evidence="2 3">
    <name type="scientific">Peterkaempfera bronchialis</name>
    <dbReference type="NCBI Taxonomy" id="2126346"/>
    <lineage>
        <taxon>Bacteria</taxon>
        <taxon>Bacillati</taxon>
        <taxon>Actinomycetota</taxon>
        <taxon>Actinomycetes</taxon>
        <taxon>Kitasatosporales</taxon>
        <taxon>Streptomycetaceae</taxon>
        <taxon>Peterkaempfera</taxon>
    </lineage>
</organism>
<dbReference type="InterPro" id="IPR015168">
    <property type="entry name" value="SsuA/THI5"/>
</dbReference>
<evidence type="ECO:0000313" key="2">
    <source>
        <dbReference type="EMBL" id="AXI76253.1"/>
    </source>
</evidence>
<dbReference type="SUPFAM" id="SSF53850">
    <property type="entry name" value="Periplasmic binding protein-like II"/>
    <property type="match status" value="1"/>
</dbReference>
<dbReference type="KEGG" id="stri:C7M71_000940"/>
<dbReference type="AlphaFoldDB" id="A0A345SR98"/>
<name>A0A345SR98_9ACTN</name>
<dbReference type="EMBL" id="CP031264">
    <property type="protein sequence ID" value="AXI76253.1"/>
    <property type="molecule type" value="Genomic_DNA"/>
</dbReference>
<dbReference type="Pfam" id="PF09084">
    <property type="entry name" value="NMT1"/>
    <property type="match status" value="1"/>
</dbReference>
<dbReference type="PANTHER" id="PTHR30024">
    <property type="entry name" value="ALIPHATIC SULFONATES-BINDING PROTEIN-RELATED"/>
    <property type="match status" value="1"/>
</dbReference>
<proteinExistence type="predicted"/>
<sequence>MALTLGVHASNPSLYHLSRLPHLLDQELAPLGETGVWHRYTDGTRTGALLADGTLDFGGTGSTPPVTAQADGHDIVYTAVSAPRPGHGALLVAAAGPVHRVADLKGTTVVLGIGSWQTHLLAKALDRAGLSYRDDITAQRPNDSARHPAERLRSGEIGGWIAQEADLAAALRSGDFRVLLPTAEVITDRSVFFARRDLAEQRPEVVAAIAAALQRADDWAAAHPREAAEAVAADLGGSADDWETAHRLLPWRLEPVSDAFLAEQQEAADILHAVGFTARPIRTADASVDALRAPVAAALERVAASRTGREG</sequence>
<evidence type="ECO:0000259" key="1">
    <source>
        <dbReference type="Pfam" id="PF09084"/>
    </source>
</evidence>
<dbReference type="OrthoDB" id="506623at2"/>
<feature type="domain" description="SsuA/THI5-like" evidence="1">
    <location>
        <begin position="41"/>
        <end position="227"/>
    </location>
</feature>
<evidence type="ECO:0000313" key="3">
    <source>
        <dbReference type="Proteomes" id="UP000249340"/>
    </source>
</evidence>
<keyword evidence="3" id="KW-1185">Reference proteome</keyword>
<gene>
    <name evidence="2" type="ORF">C7M71_000940</name>
</gene>
<dbReference type="PANTHER" id="PTHR30024:SF42">
    <property type="entry name" value="ALIPHATIC SULFONATES-BINDING PROTEIN-RELATED"/>
    <property type="match status" value="1"/>
</dbReference>
<dbReference type="Proteomes" id="UP000249340">
    <property type="component" value="Chromosome"/>
</dbReference>
<reference evidence="3" key="1">
    <citation type="submission" date="2018-07" db="EMBL/GenBank/DDBJ databases">
        <title>Streptacidiphilus bronchialis DSM 106435 chromosome.</title>
        <authorList>
            <person name="Batra D."/>
            <person name="Gulvik C.A."/>
        </authorList>
    </citation>
    <scope>NUCLEOTIDE SEQUENCE [LARGE SCALE GENOMIC DNA]</scope>
    <source>
        <strain evidence="3">DSM 106435</strain>
    </source>
</reference>
<accession>A0A345SR98</accession>
<dbReference type="Gene3D" id="3.40.190.10">
    <property type="entry name" value="Periplasmic binding protein-like II"/>
    <property type="match status" value="2"/>
</dbReference>
<dbReference type="RefSeq" id="WP_111494467.1">
    <property type="nucleotide sequence ID" value="NZ_CP031264.1"/>
</dbReference>